<sequence length="233" mass="25844">MQRGGRRVRKQKLCDRRRSSSRGGQAGTGGILRHFLGCTCQVVQSSGTHETLHLNTKPSGKSDGRSDGIVQDSIDPSGVLLPPWHNRVDELEEGDEKKKPRNSCSSLTTHLHLHVLYQVPKSIVVSGQCGGSHTDPLILPLSFHYPLPRSALVTRSSRMRSQSHAQPRRSTTASNSPCPNLATTSYRATRVYDFVRQMRWHSAEMRPVVTPFTKVDLVGSTTKFTSYVILCRG</sequence>
<evidence type="ECO:0000313" key="3">
    <source>
        <dbReference type="Proteomes" id="UP000799757"/>
    </source>
</evidence>
<gene>
    <name evidence="2" type="ORF">K505DRAFT_340204</name>
</gene>
<evidence type="ECO:0000256" key="1">
    <source>
        <dbReference type="SAM" id="MobiDB-lite"/>
    </source>
</evidence>
<dbReference type="EMBL" id="MU002059">
    <property type="protein sequence ID" value="KAF2790715.1"/>
    <property type="molecule type" value="Genomic_DNA"/>
</dbReference>
<accession>A0A6A6X3K9</accession>
<keyword evidence="3" id="KW-1185">Reference proteome</keyword>
<evidence type="ECO:0000313" key="2">
    <source>
        <dbReference type="EMBL" id="KAF2790715.1"/>
    </source>
</evidence>
<organism evidence="2 3">
    <name type="scientific">Melanomma pulvis-pyrius CBS 109.77</name>
    <dbReference type="NCBI Taxonomy" id="1314802"/>
    <lineage>
        <taxon>Eukaryota</taxon>
        <taxon>Fungi</taxon>
        <taxon>Dikarya</taxon>
        <taxon>Ascomycota</taxon>
        <taxon>Pezizomycotina</taxon>
        <taxon>Dothideomycetes</taxon>
        <taxon>Pleosporomycetidae</taxon>
        <taxon>Pleosporales</taxon>
        <taxon>Melanommataceae</taxon>
        <taxon>Melanomma</taxon>
    </lineage>
</organism>
<feature type="region of interest" description="Disordered" evidence="1">
    <location>
        <begin position="154"/>
        <end position="182"/>
    </location>
</feature>
<feature type="region of interest" description="Disordered" evidence="1">
    <location>
        <begin position="1"/>
        <end position="28"/>
    </location>
</feature>
<proteinExistence type="predicted"/>
<feature type="compositionally biased region" description="Basic residues" evidence="1">
    <location>
        <begin position="1"/>
        <end position="11"/>
    </location>
</feature>
<dbReference type="AlphaFoldDB" id="A0A6A6X3K9"/>
<name>A0A6A6X3K9_9PLEO</name>
<reference evidence="2" key="1">
    <citation type="journal article" date="2020" name="Stud. Mycol.">
        <title>101 Dothideomycetes genomes: a test case for predicting lifestyles and emergence of pathogens.</title>
        <authorList>
            <person name="Haridas S."/>
            <person name="Albert R."/>
            <person name="Binder M."/>
            <person name="Bloem J."/>
            <person name="Labutti K."/>
            <person name="Salamov A."/>
            <person name="Andreopoulos B."/>
            <person name="Baker S."/>
            <person name="Barry K."/>
            <person name="Bills G."/>
            <person name="Bluhm B."/>
            <person name="Cannon C."/>
            <person name="Castanera R."/>
            <person name="Culley D."/>
            <person name="Daum C."/>
            <person name="Ezra D."/>
            <person name="Gonzalez J."/>
            <person name="Henrissat B."/>
            <person name="Kuo A."/>
            <person name="Liang C."/>
            <person name="Lipzen A."/>
            <person name="Lutzoni F."/>
            <person name="Magnuson J."/>
            <person name="Mondo S."/>
            <person name="Nolan M."/>
            <person name="Ohm R."/>
            <person name="Pangilinan J."/>
            <person name="Park H.-J."/>
            <person name="Ramirez L."/>
            <person name="Alfaro M."/>
            <person name="Sun H."/>
            <person name="Tritt A."/>
            <person name="Yoshinaga Y."/>
            <person name="Zwiers L.-H."/>
            <person name="Turgeon B."/>
            <person name="Goodwin S."/>
            <person name="Spatafora J."/>
            <person name="Crous P."/>
            <person name="Grigoriev I."/>
        </authorList>
    </citation>
    <scope>NUCLEOTIDE SEQUENCE</scope>
    <source>
        <strain evidence="2">CBS 109.77</strain>
    </source>
</reference>
<dbReference type="Proteomes" id="UP000799757">
    <property type="component" value="Unassembled WGS sequence"/>
</dbReference>
<protein>
    <submittedName>
        <fullName evidence="2">Uncharacterized protein</fullName>
    </submittedName>
</protein>